<dbReference type="GeneID" id="106808109"/>
<keyword evidence="1" id="KW-0812">Transmembrane</keyword>
<organism evidence="2 3">
    <name type="scientific">Priapulus caudatus</name>
    <name type="common">Priapulid worm</name>
    <dbReference type="NCBI Taxonomy" id="37621"/>
    <lineage>
        <taxon>Eukaryota</taxon>
        <taxon>Metazoa</taxon>
        <taxon>Ecdysozoa</taxon>
        <taxon>Scalidophora</taxon>
        <taxon>Priapulida</taxon>
        <taxon>Priapulimorpha</taxon>
        <taxon>Priapulimorphida</taxon>
        <taxon>Priapulidae</taxon>
        <taxon>Priapulus</taxon>
    </lineage>
</organism>
<evidence type="ECO:0000313" key="3">
    <source>
        <dbReference type="RefSeq" id="XP_014666170.1"/>
    </source>
</evidence>
<accession>A0ABM1E1U9</accession>
<protein>
    <submittedName>
        <fullName evidence="3">Uncharacterized protein LOC106808109</fullName>
    </submittedName>
</protein>
<dbReference type="Gene3D" id="1.20.140.150">
    <property type="match status" value="1"/>
</dbReference>
<name>A0ABM1E1U9_PRICU</name>
<dbReference type="Proteomes" id="UP000695022">
    <property type="component" value="Unplaced"/>
</dbReference>
<keyword evidence="1" id="KW-1133">Transmembrane helix</keyword>
<evidence type="ECO:0000256" key="1">
    <source>
        <dbReference type="SAM" id="Phobius"/>
    </source>
</evidence>
<proteinExistence type="predicted"/>
<keyword evidence="2" id="KW-1185">Reference proteome</keyword>
<sequence length="94" mass="10427">MTTKSSPHMERIVVVRPLKVISFLCCCITIILLIVCLASTFWLETDGYRQGIWKRCVSADASVPLPYNTPADVGCSHITDPERESLTSATRQGQ</sequence>
<reference evidence="3" key="1">
    <citation type="submission" date="2025-08" db="UniProtKB">
        <authorList>
            <consortium name="RefSeq"/>
        </authorList>
    </citation>
    <scope>IDENTIFICATION</scope>
</reference>
<keyword evidence="1" id="KW-0472">Membrane</keyword>
<gene>
    <name evidence="3" type="primary">LOC106808109</name>
</gene>
<evidence type="ECO:0000313" key="2">
    <source>
        <dbReference type="Proteomes" id="UP000695022"/>
    </source>
</evidence>
<dbReference type="RefSeq" id="XP_014666170.1">
    <property type="nucleotide sequence ID" value="XM_014810684.1"/>
</dbReference>
<feature type="transmembrane region" description="Helical" evidence="1">
    <location>
        <begin position="20"/>
        <end position="43"/>
    </location>
</feature>